<name>A0A0S4LG50_9BACT</name>
<dbReference type="InterPro" id="IPR006879">
    <property type="entry name" value="YdjC-like"/>
</dbReference>
<proteinExistence type="predicted"/>
<evidence type="ECO:0000256" key="4">
    <source>
        <dbReference type="ARBA" id="ARBA00022842"/>
    </source>
</evidence>
<reference evidence="6 7" key="1">
    <citation type="submission" date="2015-10" db="EMBL/GenBank/DDBJ databases">
        <authorList>
            <person name="Gilbert D.G."/>
        </authorList>
    </citation>
    <scope>NUCLEOTIDE SEQUENCE [LARGE SCALE GENOMIC DNA]</scope>
    <source>
        <strain evidence="6">COMA1</strain>
    </source>
</reference>
<dbReference type="GO" id="GO:0046872">
    <property type="term" value="F:metal ion binding"/>
    <property type="evidence" value="ECO:0007669"/>
    <property type="project" value="UniProtKB-KW"/>
</dbReference>
<comment type="cofactor">
    <cofactor evidence="1">
        <name>Mg(2+)</name>
        <dbReference type="ChEBI" id="CHEBI:18420"/>
    </cofactor>
</comment>
<evidence type="ECO:0000256" key="1">
    <source>
        <dbReference type="ARBA" id="ARBA00001946"/>
    </source>
</evidence>
<keyword evidence="4" id="KW-0460">Magnesium</keyword>
<dbReference type="PANTHER" id="PTHR31609">
    <property type="entry name" value="YDJC DEACETYLASE FAMILY MEMBER"/>
    <property type="match status" value="1"/>
</dbReference>
<dbReference type="STRING" id="1742972.COMA1_30113"/>
<keyword evidence="2" id="KW-0479">Metal-binding</keyword>
<dbReference type="InterPro" id="IPR011330">
    <property type="entry name" value="Glyco_hydro/deAcase_b/a-brl"/>
</dbReference>
<dbReference type="RefSeq" id="WP_176698036.1">
    <property type="nucleotide sequence ID" value="NZ_CZQA01000009.1"/>
</dbReference>
<gene>
    <name evidence="6" type="ORF">COMA1_30113</name>
</gene>
<evidence type="ECO:0000256" key="2">
    <source>
        <dbReference type="ARBA" id="ARBA00022723"/>
    </source>
</evidence>
<evidence type="ECO:0000313" key="6">
    <source>
        <dbReference type="EMBL" id="CUS36547.1"/>
    </source>
</evidence>
<dbReference type="GO" id="GO:0016787">
    <property type="term" value="F:hydrolase activity"/>
    <property type="evidence" value="ECO:0007669"/>
    <property type="project" value="UniProtKB-KW"/>
</dbReference>
<organism evidence="6 7">
    <name type="scientific">Candidatus Nitrospira nitrosa</name>
    <dbReference type="NCBI Taxonomy" id="1742972"/>
    <lineage>
        <taxon>Bacteria</taxon>
        <taxon>Pseudomonadati</taxon>
        <taxon>Nitrospirota</taxon>
        <taxon>Nitrospiria</taxon>
        <taxon>Nitrospirales</taxon>
        <taxon>Nitrospiraceae</taxon>
        <taxon>Nitrospira</taxon>
    </lineage>
</organism>
<evidence type="ECO:0000313" key="7">
    <source>
        <dbReference type="Proteomes" id="UP000199032"/>
    </source>
</evidence>
<keyword evidence="3" id="KW-0378">Hydrolase</keyword>
<evidence type="ECO:0000256" key="5">
    <source>
        <dbReference type="ARBA" id="ARBA00023277"/>
    </source>
</evidence>
<accession>A0A0S4LG50</accession>
<dbReference type="SUPFAM" id="SSF88713">
    <property type="entry name" value="Glycoside hydrolase/deacetylase"/>
    <property type="match status" value="1"/>
</dbReference>
<dbReference type="GO" id="GO:0019213">
    <property type="term" value="F:deacetylase activity"/>
    <property type="evidence" value="ECO:0007669"/>
    <property type="project" value="TreeGrafter"/>
</dbReference>
<dbReference type="Pfam" id="PF04794">
    <property type="entry name" value="YdjC"/>
    <property type="match status" value="1"/>
</dbReference>
<keyword evidence="5" id="KW-0119">Carbohydrate metabolism</keyword>
<evidence type="ECO:0008006" key="8">
    <source>
        <dbReference type="Google" id="ProtNLM"/>
    </source>
</evidence>
<sequence>MIPAICEANHSPRTTGALIINADDWGRDRTTTDRTFDCIRCGTVSAVSAMMFMDDSERAAAMTYEHGIDTGLHLNLTTRFSARQCSSRLRESQEGLARYLLRHRFMQVLFHPGLTKQFDYVVKMQLDEYNRLYGEAPARIDGHHHMHLCANVLVQGLLPQHTIVRRNFSFEMEEKSLGNRLYRQWIDSRLERRHRLTDYFFSLAPITPQKRLDRIFSLSRNFVVEVETHPVNHDEYSFLREAVGAHLIERDVIVHPFAVVTAQLSSEGI</sequence>
<dbReference type="Proteomes" id="UP000199032">
    <property type="component" value="Unassembled WGS sequence"/>
</dbReference>
<evidence type="ECO:0000256" key="3">
    <source>
        <dbReference type="ARBA" id="ARBA00022801"/>
    </source>
</evidence>
<dbReference type="PANTHER" id="PTHR31609:SF1">
    <property type="entry name" value="CARBOHYDRATE DEACETYLASE"/>
    <property type="match status" value="1"/>
</dbReference>
<protein>
    <recommendedName>
        <fullName evidence="8">ChbG/HpnK family deacetylase</fullName>
    </recommendedName>
</protein>
<dbReference type="AlphaFoldDB" id="A0A0S4LG50"/>
<dbReference type="GO" id="GO:0005975">
    <property type="term" value="P:carbohydrate metabolic process"/>
    <property type="evidence" value="ECO:0007669"/>
    <property type="project" value="InterPro"/>
</dbReference>
<dbReference type="Gene3D" id="3.20.20.370">
    <property type="entry name" value="Glycoside hydrolase/deacetylase"/>
    <property type="match status" value="1"/>
</dbReference>
<keyword evidence="7" id="KW-1185">Reference proteome</keyword>
<dbReference type="EMBL" id="CZQA01000009">
    <property type="protein sequence ID" value="CUS36547.1"/>
    <property type="molecule type" value="Genomic_DNA"/>
</dbReference>